<evidence type="ECO:0000313" key="3">
    <source>
        <dbReference type="Proteomes" id="UP000001876"/>
    </source>
</evidence>
<dbReference type="Gene3D" id="3.40.50.10810">
    <property type="entry name" value="Tandem AAA-ATPase domain"/>
    <property type="match status" value="1"/>
</dbReference>
<dbReference type="Proteomes" id="UP000001876">
    <property type="component" value="Unassembled WGS sequence"/>
</dbReference>
<dbReference type="InterPro" id="IPR000330">
    <property type="entry name" value="SNF2_N"/>
</dbReference>
<dbReference type="RefSeq" id="XP_003060655.1">
    <property type="nucleotide sequence ID" value="XM_003060609.1"/>
</dbReference>
<name>C1MX98_MICPC</name>
<dbReference type="STRING" id="564608.C1MX98"/>
<dbReference type="OrthoDB" id="5857104at2759"/>
<feature type="non-terminal residue" evidence="2">
    <location>
        <position position="115"/>
    </location>
</feature>
<dbReference type="InterPro" id="IPR027417">
    <property type="entry name" value="P-loop_NTPase"/>
</dbReference>
<evidence type="ECO:0000259" key="1">
    <source>
        <dbReference type="Pfam" id="PF00176"/>
    </source>
</evidence>
<dbReference type="EMBL" id="GG663742">
    <property type="protein sequence ID" value="EEH55424.1"/>
    <property type="molecule type" value="Genomic_DNA"/>
</dbReference>
<evidence type="ECO:0000313" key="2">
    <source>
        <dbReference type="EMBL" id="EEH55424.1"/>
    </source>
</evidence>
<accession>C1MX98</accession>
<sequence length="115" mass="12491">WSALRPHQRDGATRLTASHLAGLGSIVCDRVGAGKRLTILSHVLHLRDVVGVRGPHLVVCEEKATAAWISELNRFCPKLRAVTLRDAAEERNPAKAAILRSGNVDLVVVPRGMMI</sequence>
<feature type="domain" description="SNF2 N-terminal" evidence="1">
    <location>
        <begin position="7"/>
        <end position="91"/>
    </location>
</feature>
<feature type="non-terminal residue" evidence="2">
    <location>
        <position position="1"/>
    </location>
</feature>
<dbReference type="PANTHER" id="PTHR10799">
    <property type="entry name" value="SNF2/RAD54 HELICASE FAMILY"/>
    <property type="match status" value="1"/>
</dbReference>
<protein>
    <submittedName>
        <fullName evidence="2">Predicted protein</fullName>
    </submittedName>
</protein>
<proteinExistence type="predicted"/>
<dbReference type="GeneID" id="9685797"/>
<dbReference type="eggNOG" id="KOG0385">
    <property type="taxonomic scope" value="Eukaryota"/>
</dbReference>
<reference evidence="2 3" key="1">
    <citation type="journal article" date="2009" name="Science">
        <title>Green evolution and dynamic adaptations revealed by genomes of the marine picoeukaryotes Micromonas.</title>
        <authorList>
            <person name="Worden A.Z."/>
            <person name="Lee J.H."/>
            <person name="Mock T."/>
            <person name="Rouze P."/>
            <person name="Simmons M.P."/>
            <person name="Aerts A.L."/>
            <person name="Allen A.E."/>
            <person name="Cuvelier M.L."/>
            <person name="Derelle E."/>
            <person name="Everett M.V."/>
            <person name="Foulon E."/>
            <person name="Grimwood J."/>
            <person name="Gundlach H."/>
            <person name="Henrissat B."/>
            <person name="Napoli C."/>
            <person name="McDonald S.M."/>
            <person name="Parker M.S."/>
            <person name="Rombauts S."/>
            <person name="Salamov A."/>
            <person name="Von Dassow P."/>
            <person name="Badger J.H."/>
            <person name="Coutinho P.M."/>
            <person name="Demir E."/>
            <person name="Dubchak I."/>
            <person name="Gentemann C."/>
            <person name="Eikrem W."/>
            <person name="Gready J.E."/>
            <person name="John U."/>
            <person name="Lanier W."/>
            <person name="Lindquist E.A."/>
            <person name="Lucas S."/>
            <person name="Mayer K.F."/>
            <person name="Moreau H."/>
            <person name="Not F."/>
            <person name="Otillar R."/>
            <person name="Panaud O."/>
            <person name="Pangilinan J."/>
            <person name="Paulsen I."/>
            <person name="Piegu B."/>
            <person name="Poliakov A."/>
            <person name="Robbens S."/>
            <person name="Schmutz J."/>
            <person name="Toulza E."/>
            <person name="Wyss T."/>
            <person name="Zelensky A."/>
            <person name="Zhou K."/>
            <person name="Armbrust E.V."/>
            <person name="Bhattacharya D."/>
            <person name="Goodenough U.W."/>
            <person name="Van de Peer Y."/>
            <person name="Grigoriev I.V."/>
        </authorList>
    </citation>
    <scope>NUCLEOTIDE SEQUENCE [LARGE SCALE GENOMIC DNA]</scope>
    <source>
        <strain evidence="2 3">CCMP1545</strain>
    </source>
</reference>
<keyword evidence="3" id="KW-1185">Reference proteome</keyword>
<dbReference type="GO" id="GO:0005524">
    <property type="term" value="F:ATP binding"/>
    <property type="evidence" value="ECO:0007669"/>
    <property type="project" value="InterPro"/>
</dbReference>
<dbReference type="Pfam" id="PF00176">
    <property type="entry name" value="SNF2-rel_dom"/>
    <property type="match status" value="1"/>
</dbReference>
<dbReference type="SUPFAM" id="SSF52540">
    <property type="entry name" value="P-loop containing nucleoside triphosphate hydrolases"/>
    <property type="match status" value="1"/>
</dbReference>
<dbReference type="InterPro" id="IPR038718">
    <property type="entry name" value="SNF2-like_sf"/>
</dbReference>
<organism evidence="3">
    <name type="scientific">Micromonas pusilla (strain CCMP1545)</name>
    <name type="common">Picoplanktonic green alga</name>
    <dbReference type="NCBI Taxonomy" id="564608"/>
    <lineage>
        <taxon>Eukaryota</taxon>
        <taxon>Viridiplantae</taxon>
        <taxon>Chlorophyta</taxon>
        <taxon>Mamiellophyceae</taxon>
        <taxon>Mamiellales</taxon>
        <taxon>Mamiellaceae</taxon>
        <taxon>Micromonas</taxon>
    </lineage>
</organism>
<dbReference type="AlphaFoldDB" id="C1MX98"/>
<gene>
    <name evidence="2" type="ORF">MICPUCDRAFT_7977</name>
</gene>
<dbReference type="KEGG" id="mpp:MICPUCDRAFT_7977"/>